<comment type="caution">
    <text evidence="1">The sequence shown here is derived from an EMBL/GenBank/DDBJ whole genome shotgun (WGS) entry which is preliminary data.</text>
</comment>
<dbReference type="Proteomes" id="UP000605970">
    <property type="component" value="Unassembled WGS sequence"/>
</dbReference>
<name>A0A8S9ZLL7_9BILA</name>
<feature type="non-terminal residue" evidence="1">
    <location>
        <position position="1"/>
    </location>
</feature>
<accession>A0A8S9ZLL7</accession>
<sequence>MMTKLLKMKVLVDMVEIDNNQIFEDEIEEVGTSEIKESSLEERMKEMMSKWKIETKSIDDPQTEKEIEEEKNWQVKFLENAYKDYYPLAVKSEKAKEINEQKKYTKLENALNKVGKFNRKMLLLLTNLKRLEYIQKQLQIYENDRATEFNDKPIKDLRTNFNLLKEGNFETYLIVVNICKNINKLFENNDNELKKYYQFCYYQKHGVNCIFEKFGIVYTEEDEKDEQEVINFIENFIKEEIKKVKGNKKDLKKNNRGRIIKKQ</sequence>
<organism evidence="1 2">
    <name type="scientific">Meloidogyne graminicola</name>
    <dbReference type="NCBI Taxonomy" id="189291"/>
    <lineage>
        <taxon>Eukaryota</taxon>
        <taxon>Metazoa</taxon>
        <taxon>Ecdysozoa</taxon>
        <taxon>Nematoda</taxon>
        <taxon>Chromadorea</taxon>
        <taxon>Rhabditida</taxon>
        <taxon>Tylenchina</taxon>
        <taxon>Tylenchomorpha</taxon>
        <taxon>Tylenchoidea</taxon>
        <taxon>Meloidogynidae</taxon>
        <taxon>Meloidogyninae</taxon>
        <taxon>Meloidogyne</taxon>
    </lineage>
</organism>
<dbReference type="EMBL" id="JABEBT010000065">
    <property type="protein sequence ID" value="KAF7634025.1"/>
    <property type="molecule type" value="Genomic_DNA"/>
</dbReference>
<proteinExistence type="predicted"/>
<gene>
    <name evidence="1" type="ORF">Mgra_00006550</name>
</gene>
<evidence type="ECO:0000313" key="1">
    <source>
        <dbReference type="EMBL" id="KAF7634025.1"/>
    </source>
</evidence>
<dbReference type="AlphaFoldDB" id="A0A8S9ZLL7"/>
<protein>
    <submittedName>
        <fullName evidence="1">Uncharacterized protein</fullName>
    </submittedName>
</protein>
<keyword evidence="2" id="KW-1185">Reference proteome</keyword>
<evidence type="ECO:0000313" key="2">
    <source>
        <dbReference type="Proteomes" id="UP000605970"/>
    </source>
</evidence>
<reference evidence="1" key="1">
    <citation type="journal article" date="2020" name="Ecol. Evol.">
        <title>Genome structure and content of the rice root-knot nematode (Meloidogyne graminicola).</title>
        <authorList>
            <person name="Phan N.T."/>
            <person name="Danchin E.G.J."/>
            <person name="Klopp C."/>
            <person name="Perfus-Barbeoch L."/>
            <person name="Kozlowski D.K."/>
            <person name="Koutsovoulos G.D."/>
            <person name="Lopez-Roques C."/>
            <person name="Bouchez O."/>
            <person name="Zahm M."/>
            <person name="Besnard G."/>
            <person name="Bellafiore S."/>
        </authorList>
    </citation>
    <scope>NUCLEOTIDE SEQUENCE</scope>
    <source>
        <strain evidence="1">VN-18</strain>
    </source>
</reference>